<dbReference type="GO" id="GO:0042910">
    <property type="term" value="F:xenobiotic transmembrane transporter activity"/>
    <property type="evidence" value="ECO:0007669"/>
    <property type="project" value="InterPro"/>
</dbReference>
<comment type="caution">
    <text evidence="11">Lacks conserved residue(s) required for the propagation of feature annotation.</text>
</comment>
<dbReference type="AlphaFoldDB" id="A0A6V7NUE4"/>
<accession>A0A6V7NUE4</accession>
<dbReference type="GO" id="GO:0015297">
    <property type="term" value="F:antiporter activity"/>
    <property type="evidence" value="ECO:0007669"/>
    <property type="project" value="InterPro"/>
</dbReference>
<dbReference type="GO" id="GO:1990538">
    <property type="term" value="F:xylan O-acetyltransferase activity"/>
    <property type="evidence" value="ECO:0007669"/>
    <property type="project" value="UniProtKB-ARBA"/>
</dbReference>
<keyword evidence="8 11" id="KW-1133">Transmembrane helix</keyword>
<dbReference type="NCBIfam" id="TIGR00797">
    <property type="entry name" value="matE"/>
    <property type="match status" value="1"/>
</dbReference>
<evidence type="ECO:0000256" key="12">
    <source>
        <dbReference type="SAM" id="MobiDB-lite"/>
    </source>
</evidence>
<gene>
    <name evidence="15" type="ORF">CB5_LOCUS5259</name>
</gene>
<dbReference type="GO" id="GO:0000139">
    <property type="term" value="C:Golgi membrane"/>
    <property type="evidence" value="ECO:0007669"/>
    <property type="project" value="UniProtKB-SubCell"/>
</dbReference>
<feature type="domain" description="Trichome birefringence-like N-terminal" evidence="14">
    <location>
        <begin position="62"/>
        <end position="108"/>
    </location>
</feature>
<dbReference type="Pfam" id="PF14416">
    <property type="entry name" value="PMR5N"/>
    <property type="match status" value="1"/>
</dbReference>
<feature type="transmembrane region" description="Helical" evidence="11">
    <location>
        <begin position="696"/>
        <end position="716"/>
    </location>
</feature>
<protein>
    <recommendedName>
        <fullName evidence="11">Protein DETOXIFICATION</fullName>
    </recommendedName>
    <alternativeName>
        <fullName evidence="11">Multidrug and toxic compound extrusion protein</fullName>
    </alternativeName>
</protein>
<evidence type="ECO:0000259" key="13">
    <source>
        <dbReference type="Pfam" id="PF13839"/>
    </source>
</evidence>
<dbReference type="PANTHER" id="PTHR42893">
    <property type="entry name" value="PROTEIN DETOXIFICATION 44, CHLOROPLASTIC-RELATED"/>
    <property type="match status" value="1"/>
</dbReference>
<dbReference type="PANTHER" id="PTHR42893:SF46">
    <property type="entry name" value="PROTEIN DETOXIFICATION 44, CHLOROPLASTIC"/>
    <property type="match status" value="1"/>
</dbReference>
<sequence>MKPPLLSQRNKRHISSYLITVSFILFVAFLYGEDLSCILRLPFRSDHLSSSVPSPHHHQQQQWVYDEAARPLYQEEECPYIQPQLTCQEHGRPERRYQHWRWQPHGCSLPSFNATFMLEKLHGKRMMFVGDSLNRGQFVSMVCLLHRIIPEDAKSIETNGSLTVFKAKEYNASIEFYWAPFLVESNSDDAVVHRISDRIVRAGSINKHARHWRGVDLLVFNTYLWWMTGSRMKILRGSFEGDMKNITEMETEDAYGLSLRRVVRWVDKNVDPQKTRVFFVTMSPTHTRSQEWGGDPDGNCYNETTPITDPTYWGAARTKSSESSPTLLGHGGKRLPPPPPPRPSPLPNPNPNTNPTLLPLHQAHNPSFLCFRKPRPTKSQQNLKTKKNRSPKPINLPFLSPFSRFLDRIKGDGIGLEILSIALPAVLALAADPIASLVDTAFVGHLGSVELAAVGVSVSVFNLVSKLFNVPLLNVTTSFVAEQQALDSNANSDADGGDKTVRLVDGERRKFLPAVSTSLALAAVLECLKQLHWPWAQMTPPLWSKQDSPMRTPAEQFLSLRAYGAPPIVIALAAQGTFRGFMDTKTPLYAVGVGNLLNAILDPILIFILGLGVSGAAIATVISEYLIAFILLWKLNRKVILISPNIINNGIIRYLKSGALLIGRTVAVLLTMTLATSMAAREGPVPMAGHQICLQVWLAVSLLNDALALAGQALLASEYTKKNYGQARLIVCRVLQIGAIAGVTLAVILFFGFGTLSFIFTSDPEVLAIARSGVWFVTISQPINAIAFVIDGLYYGVSDFAYAAYSMVWIFIPSLTLHALALFGLTSGITSLP</sequence>
<evidence type="ECO:0000256" key="5">
    <source>
        <dbReference type="ARBA" id="ARBA00022679"/>
    </source>
</evidence>
<feature type="domain" description="Trichome birefringence-like C-terminal" evidence="13">
    <location>
        <begin position="109"/>
        <end position="315"/>
    </location>
</feature>
<evidence type="ECO:0000313" key="15">
    <source>
        <dbReference type="EMBL" id="CAD1822048.1"/>
    </source>
</evidence>
<evidence type="ECO:0000256" key="10">
    <source>
        <dbReference type="ARBA" id="ARBA00023136"/>
    </source>
</evidence>
<dbReference type="Pfam" id="PF01554">
    <property type="entry name" value="MatE"/>
    <property type="match status" value="2"/>
</dbReference>
<evidence type="ECO:0000256" key="3">
    <source>
        <dbReference type="ARBA" id="ARBA00007727"/>
    </source>
</evidence>
<dbReference type="InterPro" id="IPR025846">
    <property type="entry name" value="TBL_N"/>
</dbReference>
<feature type="transmembrane region" description="Helical" evidence="11">
    <location>
        <begin position="772"/>
        <end position="790"/>
    </location>
</feature>
<keyword evidence="5" id="KW-0808">Transferase</keyword>
<evidence type="ECO:0000256" key="1">
    <source>
        <dbReference type="ARBA" id="ARBA00004141"/>
    </source>
</evidence>
<name>A0A6V7NUE4_ANACO</name>
<reference evidence="15" key="1">
    <citation type="submission" date="2020-07" db="EMBL/GenBank/DDBJ databases">
        <authorList>
            <person name="Lin J."/>
        </authorList>
    </citation>
    <scope>NUCLEOTIDE SEQUENCE</scope>
</reference>
<comment type="subcellular location">
    <subcellularLocation>
        <location evidence="2">Golgi apparatus membrane</location>
        <topology evidence="2">Single-pass type II membrane protein</topology>
    </subcellularLocation>
    <subcellularLocation>
        <location evidence="1">Membrane</location>
        <topology evidence="1">Multi-pass membrane protein</topology>
    </subcellularLocation>
</comment>
<keyword evidence="6 11" id="KW-0812">Transmembrane</keyword>
<feature type="transmembrane region" description="Helical" evidence="11">
    <location>
        <begin position="737"/>
        <end position="760"/>
    </location>
</feature>
<proteinExistence type="inferred from homology"/>
<organism evidence="15">
    <name type="scientific">Ananas comosus var. bracteatus</name>
    <name type="common">red pineapple</name>
    <dbReference type="NCBI Taxonomy" id="296719"/>
    <lineage>
        <taxon>Eukaryota</taxon>
        <taxon>Viridiplantae</taxon>
        <taxon>Streptophyta</taxon>
        <taxon>Embryophyta</taxon>
        <taxon>Tracheophyta</taxon>
        <taxon>Spermatophyta</taxon>
        <taxon>Magnoliopsida</taxon>
        <taxon>Liliopsida</taxon>
        <taxon>Poales</taxon>
        <taxon>Bromeliaceae</taxon>
        <taxon>Bromelioideae</taxon>
        <taxon>Ananas</taxon>
    </lineage>
</organism>
<dbReference type="InterPro" id="IPR044644">
    <property type="entry name" value="DinF-like"/>
</dbReference>
<feature type="transmembrane region" description="Helical" evidence="11">
    <location>
        <begin position="604"/>
        <end position="633"/>
    </location>
</feature>
<evidence type="ECO:0000256" key="11">
    <source>
        <dbReference type="RuleBase" id="RU004914"/>
    </source>
</evidence>
<keyword evidence="9" id="KW-0333">Golgi apparatus</keyword>
<feature type="transmembrane region" description="Helical" evidence="11">
    <location>
        <begin position="12"/>
        <end position="32"/>
    </location>
</feature>
<feature type="transmembrane region" description="Helical" evidence="11">
    <location>
        <begin position="802"/>
        <end position="825"/>
    </location>
</feature>
<keyword evidence="7" id="KW-0735">Signal-anchor</keyword>
<keyword evidence="10 11" id="KW-0472">Membrane</keyword>
<evidence type="ECO:0000256" key="6">
    <source>
        <dbReference type="ARBA" id="ARBA00022692"/>
    </source>
</evidence>
<feature type="region of interest" description="Disordered" evidence="12">
    <location>
        <begin position="285"/>
        <end position="390"/>
    </location>
</feature>
<dbReference type="Pfam" id="PF13839">
    <property type="entry name" value="PC-Esterase"/>
    <property type="match status" value="1"/>
</dbReference>
<dbReference type="InterPro" id="IPR002528">
    <property type="entry name" value="MATE_fam"/>
</dbReference>
<comment type="similarity">
    <text evidence="3">Belongs to the PC-esterase family. TBL subfamily.</text>
</comment>
<evidence type="ECO:0000256" key="9">
    <source>
        <dbReference type="ARBA" id="ARBA00023034"/>
    </source>
</evidence>
<evidence type="ECO:0000256" key="4">
    <source>
        <dbReference type="ARBA" id="ARBA00010199"/>
    </source>
</evidence>
<evidence type="ECO:0000256" key="2">
    <source>
        <dbReference type="ARBA" id="ARBA00004323"/>
    </source>
</evidence>
<dbReference type="InterPro" id="IPR026057">
    <property type="entry name" value="TBL_C"/>
</dbReference>
<dbReference type="EMBL" id="LR862142">
    <property type="protein sequence ID" value="CAD1822048.1"/>
    <property type="molecule type" value="Genomic_DNA"/>
</dbReference>
<feature type="transmembrane region" description="Helical" evidence="11">
    <location>
        <begin position="654"/>
        <end position="676"/>
    </location>
</feature>
<evidence type="ECO:0000256" key="8">
    <source>
        <dbReference type="ARBA" id="ARBA00022989"/>
    </source>
</evidence>
<comment type="similarity">
    <text evidence="4 11">Belongs to the multi antimicrobial extrusion (MATE) (TC 2.A.66.1) family.</text>
</comment>
<dbReference type="CDD" id="cd13136">
    <property type="entry name" value="MATE_DinF_like"/>
    <property type="match status" value="1"/>
</dbReference>
<evidence type="ECO:0000256" key="7">
    <source>
        <dbReference type="ARBA" id="ARBA00022968"/>
    </source>
</evidence>
<feature type="compositionally biased region" description="Pro residues" evidence="12">
    <location>
        <begin position="335"/>
        <end position="352"/>
    </location>
</feature>
<evidence type="ECO:0000259" key="14">
    <source>
        <dbReference type="Pfam" id="PF14416"/>
    </source>
</evidence>